<evidence type="ECO:0000256" key="1">
    <source>
        <dbReference type="SAM" id="MobiDB-lite"/>
    </source>
</evidence>
<name>A0AAW8NBN7_PSEOX</name>
<dbReference type="SUPFAM" id="SSF53335">
    <property type="entry name" value="S-adenosyl-L-methionine-dependent methyltransferases"/>
    <property type="match status" value="1"/>
</dbReference>
<dbReference type="Pfam" id="PF21302">
    <property type="entry name" value="Zn_ribbon_RlmA"/>
    <property type="match status" value="1"/>
</dbReference>
<organism evidence="4 5">
    <name type="scientific">Pseudarthrobacter oxydans</name>
    <name type="common">Arthrobacter oxydans</name>
    <dbReference type="NCBI Taxonomy" id="1671"/>
    <lineage>
        <taxon>Bacteria</taxon>
        <taxon>Bacillati</taxon>
        <taxon>Actinomycetota</taxon>
        <taxon>Actinomycetes</taxon>
        <taxon>Micrococcales</taxon>
        <taxon>Micrococcaceae</taxon>
        <taxon>Pseudarthrobacter</taxon>
    </lineage>
</organism>
<dbReference type="RefSeq" id="WP_310110716.1">
    <property type="nucleotide sequence ID" value="NZ_JAVDTN010000004.1"/>
</dbReference>
<evidence type="ECO:0000313" key="5">
    <source>
        <dbReference type="Proteomes" id="UP001262032"/>
    </source>
</evidence>
<dbReference type="Pfam" id="PF13649">
    <property type="entry name" value="Methyltransf_25"/>
    <property type="match status" value="1"/>
</dbReference>
<dbReference type="GO" id="GO:0052911">
    <property type="term" value="F:23S rRNA (guanine(745)-N(1))-methyltransferase activity"/>
    <property type="evidence" value="ECO:0007669"/>
    <property type="project" value="UniProtKB-EC"/>
</dbReference>
<gene>
    <name evidence="4" type="ORF">J2X12_001621</name>
</gene>
<keyword evidence="4" id="KW-0808">Transferase</keyword>
<keyword evidence="4" id="KW-0489">Methyltransferase</keyword>
<feature type="compositionally biased region" description="Polar residues" evidence="1">
    <location>
        <begin position="294"/>
        <end position="303"/>
    </location>
</feature>
<proteinExistence type="predicted"/>
<protein>
    <submittedName>
        <fullName evidence="4">23S rRNA (Guanine745-N1)-methyltransferase</fullName>
        <ecNumber evidence="4">2.1.1.187</ecNumber>
    </submittedName>
</protein>
<dbReference type="AlphaFoldDB" id="A0AAW8NBN7"/>
<sequence length="330" mass="34845">MPSPADLPLLCPVCSQPLERVGPDAPGQSRLRCSSGHSFDAARQGYYNLLVGKGTAFEADTAGMVEARFNFLAGGHYRPLAEAVAAAVVPCLTREPAVVLDSGTGTGHYLRVLLDHAAAAGRSVAAVGMDISKFALRRAARLNSEALNLVWDVWQPLPVAGNSVDAITVIFAPRNAPEFARVLRPTGRLVVVTPRSGHLGSIARITGMLGIEEGKDSRLAAAMAPHFTAAETLDIEFPLSLTRKEAADLAFMGPAGHHLDLSAIAGRLENEPGTIHTEARFRLTVFRPAEPPSVTTWPLSPHTSAAPPHRADASTTMEGQLLAGPGWGLP</sequence>
<dbReference type="CDD" id="cd02440">
    <property type="entry name" value="AdoMet_MTases"/>
    <property type="match status" value="1"/>
</dbReference>
<evidence type="ECO:0000313" key="4">
    <source>
        <dbReference type="EMBL" id="MDR7163607.1"/>
    </source>
</evidence>
<evidence type="ECO:0000259" key="3">
    <source>
        <dbReference type="Pfam" id="PF21302"/>
    </source>
</evidence>
<feature type="region of interest" description="Disordered" evidence="1">
    <location>
        <begin position="294"/>
        <end position="315"/>
    </location>
</feature>
<dbReference type="GeneID" id="97422003"/>
<evidence type="ECO:0000259" key="2">
    <source>
        <dbReference type="Pfam" id="PF13649"/>
    </source>
</evidence>
<reference evidence="4" key="1">
    <citation type="submission" date="2023-07" db="EMBL/GenBank/DDBJ databases">
        <title>Sorghum-associated microbial communities from plants grown in Nebraska, USA.</title>
        <authorList>
            <person name="Schachtman D."/>
        </authorList>
    </citation>
    <scope>NUCLEOTIDE SEQUENCE</scope>
    <source>
        <strain evidence="4">BE261</strain>
    </source>
</reference>
<dbReference type="Proteomes" id="UP001262032">
    <property type="component" value="Unassembled WGS sequence"/>
</dbReference>
<feature type="domain" description="Methyltransferase" evidence="2">
    <location>
        <begin position="99"/>
        <end position="187"/>
    </location>
</feature>
<dbReference type="InterPro" id="IPR048647">
    <property type="entry name" value="RlmA_N"/>
</dbReference>
<dbReference type="Gene3D" id="3.40.50.150">
    <property type="entry name" value="Vaccinia Virus protein VP39"/>
    <property type="match status" value="1"/>
</dbReference>
<feature type="domain" description="23S rRNA (guanine(745)-N(1))-methyltransferase N-terminal" evidence="3">
    <location>
        <begin position="10"/>
        <end position="50"/>
    </location>
</feature>
<accession>A0AAW8NBN7</accession>
<dbReference type="InterPro" id="IPR029063">
    <property type="entry name" value="SAM-dependent_MTases_sf"/>
</dbReference>
<dbReference type="EC" id="2.1.1.187" evidence="4"/>
<dbReference type="EMBL" id="JAVDWN010000004">
    <property type="protein sequence ID" value="MDR7163607.1"/>
    <property type="molecule type" value="Genomic_DNA"/>
</dbReference>
<dbReference type="InterPro" id="IPR041698">
    <property type="entry name" value="Methyltransf_25"/>
</dbReference>
<comment type="caution">
    <text evidence="4">The sequence shown here is derived from an EMBL/GenBank/DDBJ whole genome shotgun (WGS) entry which is preliminary data.</text>
</comment>